<gene>
    <name evidence="1" type="ORF">KI387_024142</name>
</gene>
<keyword evidence="2" id="KW-1185">Reference proteome</keyword>
<evidence type="ECO:0000313" key="1">
    <source>
        <dbReference type="EMBL" id="KAH9315515.1"/>
    </source>
</evidence>
<dbReference type="SUPFAM" id="SSF53098">
    <property type="entry name" value="Ribonuclease H-like"/>
    <property type="match status" value="1"/>
</dbReference>
<dbReference type="GO" id="GO:0003676">
    <property type="term" value="F:nucleic acid binding"/>
    <property type="evidence" value="ECO:0007669"/>
    <property type="project" value="InterPro"/>
</dbReference>
<dbReference type="InterPro" id="IPR012337">
    <property type="entry name" value="RNaseH-like_sf"/>
</dbReference>
<proteinExistence type="predicted"/>
<dbReference type="InterPro" id="IPR036397">
    <property type="entry name" value="RNaseH_sf"/>
</dbReference>
<feature type="non-terminal residue" evidence="1">
    <location>
        <position position="1"/>
    </location>
</feature>
<dbReference type="AlphaFoldDB" id="A0AA38LB87"/>
<evidence type="ECO:0008006" key="3">
    <source>
        <dbReference type="Google" id="ProtNLM"/>
    </source>
</evidence>
<dbReference type="PANTHER" id="PTHR48475:SF1">
    <property type="entry name" value="RNASE H TYPE-1 DOMAIN-CONTAINING PROTEIN"/>
    <property type="match status" value="1"/>
</dbReference>
<feature type="non-terminal residue" evidence="1">
    <location>
        <position position="132"/>
    </location>
</feature>
<accession>A0AA38LB87</accession>
<name>A0AA38LB87_TAXCH</name>
<evidence type="ECO:0000313" key="2">
    <source>
        <dbReference type="Proteomes" id="UP000824469"/>
    </source>
</evidence>
<dbReference type="EMBL" id="JAHRHJ020000005">
    <property type="protein sequence ID" value="KAH9315515.1"/>
    <property type="molecule type" value="Genomic_DNA"/>
</dbReference>
<dbReference type="PANTHER" id="PTHR48475">
    <property type="entry name" value="RIBONUCLEASE H"/>
    <property type="match status" value="1"/>
</dbReference>
<reference evidence="1 2" key="1">
    <citation type="journal article" date="2021" name="Nat. Plants">
        <title>The Taxus genome provides insights into paclitaxel biosynthesis.</title>
        <authorList>
            <person name="Xiong X."/>
            <person name="Gou J."/>
            <person name="Liao Q."/>
            <person name="Li Y."/>
            <person name="Zhou Q."/>
            <person name="Bi G."/>
            <person name="Li C."/>
            <person name="Du R."/>
            <person name="Wang X."/>
            <person name="Sun T."/>
            <person name="Guo L."/>
            <person name="Liang H."/>
            <person name="Lu P."/>
            <person name="Wu Y."/>
            <person name="Zhang Z."/>
            <person name="Ro D.K."/>
            <person name="Shang Y."/>
            <person name="Huang S."/>
            <person name="Yan J."/>
        </authorList>
    </citation>
    <scope>NUCLEOTIDE SEQUENCE [LARGE SCALE GENOMIC DNA]</scope>
    <source>
        <strain evidence="1">Ta-2019</strain>
    </source>
</reference>
<dbReference type="Proteomes" id="UP000824469">
    <property type="component" value="Unassembled WGS sequence"/>
</dbReference>
<protein>
    <recommendedName>
        <fullName evidence="3">RNase H type-1 domain-containing protein</fullName>
    </recommendedName>
</protein>
<comment type="caution">
    <text evidence="1">The sequence shown here is derived from an EMBL/GenBank/DDBJ whole genome shotgun (WGS) entry which is preliminary data.</text>
</comment>
<organism evidence="1 2">
    <name type="scientific">Taxus chinensis</name>
    <name type="common">Chinese yew</name>
    <name type="synonym">Taxus wallichiana var. chinensis</name>
    <dbReference type="NCBI Taxonomy" id="29808"/>
    <lineage>
        <taxon>Eukaryota</taxon>
        <taxon>Viridiplantae</taxon>
        <taxon>Streptophyta</taxon>
        <taxon>Embryophyta</taxon>
        <taxon>Tracheophyta</taxon>
        <taxon>Spermatophyta</taxon>
        <taxon>Pinopsida</taxon>
        <taxon>Pinidae</taxon>
        <taxon>Conifers II</taxon>
        <taxon>Cupressales</taxon>
        <taxon>Taxaceae</taxon>
        <taxon>Taxus</taxon>
    </lineage>
</organism>
<sequence>SYVPSPLQANCLIQEEQVSVPEEQSLPPSVPDLVLDEWVERHHKFDPYAEELEAYETGLGTYYILEEDATLPHALMGDKVQTGLWKLYFDGSRSRNGMGAGVVLISPKDEKLFFTHRLQFACSNNVAEYEAL</sequence>
<dbReference type="Gene3D" id="3.30.420.10">
    <property type="entry name" value="Ribonuclease H-like superfamily/Ribonuclease H"/>
    <property type="match status" value="1"/>
</dbReference>